<reference evidence="2" key="1">
    <citation type="submission" date="2022-07" db="EMBL/GenBank/DDBJ databases">
        <title>Enhanced cultured diversity of the mouse gut microbiota enables custom-made synthetic communities.</title>
        <authorList>
            <person name="Afrizal A."/>
        </authorList>
    </citation>
    <scope>NUCLEOTIDE SEQUENCE</scope>
    <source>
        <strain evidence="2">DSM 29482</strain>
    </source>
</reference>
<gene>
    <name evidence="2" type="ORF">NSA23_04490</name>
</gene>
<feature type="transmembrane region" description="Helical" evidence="1">
    <location>
        <begin position="284"/>
        <end position="305"/>
    </location>
</feature>
<name>A0A9X2MH29_9FIRM</name>
<keyword evidence="1" id="KW-0812">Transmembrane</keyword>
<feature type="transmembrane region" description="Helical" evidence="1">
    <location>
        <begin position="642"/>
        <end position="665"/>
    </location>
</feature>
<feature type="transmembrane region" description="Helical" evidence="1">
    <location>
        <begin position="168"/>
        <end position="187"/>
    </location>
</feature>
<evidence type="ECO:0000256" key="1">
    <source>
        <dbReference type="SAM" id="Phobius"/>
    </source>
</evidence>
<dbReference type="InterPro" id="IPR006541">
    <property type="entry name" value="Bacteriocin_ass"/>
</dbReference>
<organism evidence="2 3">
    <name type="scientific">Anaerosalibacter massiliensis</name>
    <dbReference type="NCBI Taxonomy" id="1347392"/>
    <lineage>
        <taxon>Bacteria</taxon>
        <taxon>Bacillati</taxon>
        <taxon>Bacillota</taxon>
        <taxon>Tissierellia</taxon>
        <taxon>Tissierellales</taxon>
        <taxon>Sporanaerobacteraceae</taxon>
        <taxon>Anaerosalibacter</taxon>
    </lineage>
</organism>
<feature type="transmembrane region" description="Helical" evidence="1">
    <location>
        <begin position="616"/>
        <end position="636"/>
    </location>
</feature>
<dbReference type="Proteomes" id="UP001142078">
    <property type="component" value="Unassembled WGS sequence"/>
</dbReference>
<dbReference type="EMBL" id="JANJZL010000002">
    <property type="protein sequence ID" value="MCR2043373.1"/>
    <property type="molecule type" value="Genomic_DNA"/>
</dbReference>
<feature type="transmembrane region" description="Helical" evidence="1">
    <location>
        <begin position="239"/>
        <end position="263"/>
    </location>
</feature>
<proteinExistence type="predicted"/>
<evidence type="ECO:0000313" key="3">
    <source>
        <dbReference type="Proteomes" id="UP001142078"/>
    </source>
</evidence>
<protein>
    <submittedName>
        <fullName evidence="2">DUF1430 domain-containing protein</fullName>
    </submittedName>
</protein>
<keyword evidence="1" id="KW-1133">Transmembrane helix</keyword>
<evidence type="ECO:0000313" key="2">
    <source>
        <dbReference type="EMBL" id="MCR2043373.1"/>
    </source>
</evidence>
<dbReference type="Pfam" id="PF07242">
    <property type="entry name" value="DUF1430"/>
    <property type="match status" value="1"/>
</dbReference>
<feature type="transmembrane region" description="Helical" evidence="1">
    <location>
        <begin position="215"/>
        <end position="233"/>
    </location>
</feature>
<dbReference type="RefSeq" id="WP_257490262.1">
    <property type="nucleotide sequence ID" value="NZ_JANJZL010000002.1"/>
</dbReference>
<keyword evidence="3" id="KW-1185">Reference proteome</keyword>
<keyword evidence="1" id="KW-0472">Membrane</keyword>
<comment type="caution">
    <text evidence="2">The sequence shown here is derived from an EMBL/GenBank/DDBJ whole genome shotgun (WGS) entry which is preliminary data.</text>
</comment>
<dbReference type="AlphaFoldDB" id="A0A9X2MH29"/>
<feature type="transmembrane region" description="Helical" evidence="1">
    <location>
        <begin position="566"/>
        <end position="589"/>
    </location>
</feature>
<accession>A0A9X2MH29</accession>
<sequence length="681" mass="79530">MAKAKTIVSFFIFLFGFLIIGESNTFYLENFQDSYQQVGYYLEVGDSEEKMRDSIIEKSKEFDVPIFTMVKEDGGIYNRKIILYGDKTIWSKLKKDWGIVEGNHHSFFTGNTNFEFKDFSDAPVAKIYDYWYFASKEELEPMLRPGMVRYSGNFRNMPIGDISQRTTAGIWLIMIVLLLLLTSYDVLYSKKERAIEIILGSDPKYLFIKKLRKDIYSYTIALIASILILLPFTKPLFRWNISLIMYILFSILNGIFLFFGMKIKRVKISKMEKSTNAALKMSLIIKRVTTALTVIFLSTTIGLAIEGYNLYKQRDYYNIQGSYAHVKIEYPFDYSKVEQLDGFYEISPLTTDEQLIDNFMRYSYRELNCKILYYDDMSNIYPSWGDRKIMANKNVLPELKEKIQEIKNLSFEEGHYLFIPKGLNKDKIVEDLTDKSIFSIPEETIKGIVTYKGDAFVTVEGRKDFEYDYTYEIKNPVIILDNYDYGRFPLYTVSYGHKEPDIFNGIIGKKALYYMQFAKLIDNKDKIYEFGEKMSSEIINPNLVEYTITNVRTWYEGLWALQNRGLFISLILTILILLLEISISTITLVMDYEVNANELIIRKVLGYSKFERHRKMLIITSSICLFSLILAFVIHFKFNIGIISYMVYGSIIVYVLDIFILSILIHKIDKEQIQKILKGGI</sequence>